<feature type="domain" description="Cellulase Ig-like" evidence="8">
    <location>
        <begin position="27"/>
        <end position="109"/>
    </location>
</feature>
<proteinExistence type="inferred from homology"/>
<evidence type="ECO:0000256" key="2">
    <source>
        <dbReference type="ARBA" id="ARBA00022801"/>
    </source>
</evidence>
<dbReference type="GO" id="GO:0000272">
    <property type="term" value="P:polysaccharide catabolic process"/>
    <property type="evidence" value="ECO:0007669"/>
    <property type="project" value="UniProtKB-KW"/>
</dbReference>
<feature type="signal peptide" evidence="6">
    <location>
        <begin position="1"/>
        <end position="24"/>
    </location>
</feature>
<keyword evidence="5" id="KW-0624">Polysaccharide degradation</keyword>
<feature type="domain" description="Glycoside hydrolase family 9" evidence="7">
    <location>
        <begin position="122"/>
        <end position="608"/>
    </location>
</feature>
<dbReference type="Gene3D" id="1.50.10.10">
    <property type="match status" value="1"/>
</dbReference>
<feature type="chain" id="PRO_5019771088" evidence="6">
    <location>
        <begin position="25"/>
        <end position="612"/>
    </location>
</feature>
<evidence type="ECO:0000256" key="6">
    <source>
        <dbReference type="SAM" id="SignalP"/>
    </source>
</evidence>
<keyword evidence="3" id="KW-0119">Carbohydrate metabolism</keyword>
<comment type="caution">
    <text evidence="9">The sequence shown here is derived from an EMBL/GenBank/DDBJ whole genome shotgun (WGS) entry which is preliminary data.</text>
</comment>
<name>A0A495XGM2_9PSEU</name>
<evidence type="ECO:0000313" key="9">
    <source>
        <dbReference type="EMBL" id="RKT72869.1"/>
    </source>
</evidence>
<evidence type="ECO:0000256" key="4">
    <source>
        <dbReference type="ARBA" id="ARBA00023295"/>
    </source>
</evidence>
<accession>A0A495XGM2</accession>
<protein>
    <submittedName>
        <fullName evidence="9">Cellulase-like Ig domain-containing protein</fullName>
    </submittedName>
</protein>
<dbReference type="AlphaFoldDB" id="A0A495XGM2"/>
<keyword evidence="2" id="KW-0378">Hydrolase</keyword>
<comment type="similarity">
    <text evidence="1">Belongs to the glycosyl hydrolase 9 (cellulase E) family.</text>
</comment>
<dbReference type="EMBL" id="RBXR01000001">
    <property type="protein sequence ID" value="RKT72869.1"/>
    <property type="molecule type" value="Genomic_DNA"/>
</dbReference>
<dbReference type="InterPro" id="IPR014756">
    <property type="entry name" value="Ig_E-set"/>
</dbReference>
<organism evidence="9 10">
    <name type="scientific">Saccharothrix variisporea</name>
    <dbReference type="NCBI Taxonomy" id="543527"/>
    <lineage>
        <taxon>Bacteria</taxon>
        <taxon>Bacillati</taxon>
        <taxon>Actinomycetota</taxon>
        <taxon>Actinomycetes</taxon>
        <taxon>Pseudonocardiales</taxon>
        <taxon>Pseudonocardiaceae</taxon>
        <taxon>Saccharothrix</taxon>
    </lineage>
</organism>
<evidence type="ECO:0000256" key="5">
    <source>
        <dbReference type="ARBA" id="ARBA00023326"/>
    </source>
</evidence>
<dbReference type="CDD" id="cd02850">
    <property type="entry name" value="E_set_Cellulase_N"/>
    <property type="match status" value="1"/>
</dbReference>
<evidence type="ECO:0000259" key="7">
    <source>
        <dbReference type="Pfam" id="PF00759"/>
    </source>
</evidence>
<dbReference type="GO" id="GO:0008810">
    <property type="term" value="F:cellulase activity"/>
    <property type="evidence" value="ECO:0007669"/>
    <property type="project" value="InterPro"/>
</dbReference>
<keyword evidence="4" id="KW-0326">Glycosidase</keyword>
<dbReference type="InterPro" id="IPR008928">
    <property type="entry name" value="6-hairpin_glycosidase_sf"/>
</dbReference>
<dbReference type="SUPFAM" id="SSF81296">
    <property type="entry name" value="E set domains"/>
    <property type="match status" value="1"/>
</dbReference>
<evidence type="ECO:0000259" key="8">
    <source>
        <dbReference type="Pfam" id="PF02927"/>
    </source>
</evidence>
<dbReference type="InterPro" id="IPR013783">
    <property type="entry name" value="Ig-like_fold"/>
</dbReference>
<evidence type="ECO:0000256" key="3">
    <source>
        <dbReference type="ARBA" id="ARBA00023277"/>
    </source>
</evidence>
<reference evidence="9 10" key="1">
    <citation type="submission" date="2018-10" db="EMBL/GenBank/DDBJ databases">
        <title>Sequencing the genomes of 1000 actinobacteria strains.</title>
        <authorList>
            <person name="Klenk H.-P."/>
        </authorList>
    </citation>
    <scope>NUCLEOTIDE SEQUENCE [LARGE SCALE GENOMIC DNA]</scope>
    <source>
        <strain evidence="9 10">DSM 43911</strain>
    </source>
</reference>
<dbReference type="InterPro" id="IPR001701">
    <property type="entry name" value="Glyco_hydro_9"/>
</dbReference>
<evidence type="ECO:0000256" key="1">
    <source>
        <dbReference type="ARBA" id="ARBA00007072"/>
    </source>
</evidence>
<keyword evidence="10" id="KW-1185">Reference proteome</keyword>
<dbReference type="InterPro" id="IPR012341">
    <property type="entry name" value="6hp_glycosidase-like_sf"/>
</dbReference>
<dbReference type="RefSeq" id="WP_121226231.1">
    <property type="nucleotide sequence ID" value="NZ_JBIUBA010000024.1"/>
</dbReference>
<gene>
    <name evidence="9" type="ORF">DFJ66_6193</name>
</gene>
<keyword evidence="6" id="KW-0732">Signal</keyword>
<dbReference type="Pfam" id="PF00759">
    <property type="entry name" value="Glyco_hydro_9"/>
    <property type="match status" value="1"/>
</dbReference>
<dbReference type="PANTHER" id="PTHR22298">
    <property type="entry name" value="ENDO-1,4-BETA-GLUCANASE"/>
    <property type="match status" value="1"/>
</dbReference>
<dbReference type="Pfam" id="PF02927">
    <property type="entry name" value="CelD_N"/>
    <property type="match status" value="1"/>
</dbReference>
<dbReference type="Proteomes" id="UP000272729">
    <property type="component" value="Unassembled WGS sequence"/>
</dbReference>
<dbReference type="SUPFAM" id="SSF48208">
    <property type="entry name" value="Six-hairpin glycosidases"/>
    <property type="match status" value="1"/>
</dbReference>
<sequence>MRFPRWAMALALVGSVSTALPAHAAPTGHVRLDQVGYGTAESKQAYLLAKSAVDGRFTVVDAGGDTVLTGKLGASLGSWSPKFRAVHPIDFTALTKPGTYRIKAAGTTSPPFTVGNELFSPVTDHTIEFFQAQRDGADVIPGRLNRKPAHLTDRAATVYDTPVFRGDGGDELAEPLKPLGHTADVEGGWFDAGDFVKFTHATAYSTASLLFAQRAEPKDALRAEAEFGLRWLDKVWDADRGVLYAQVGIGTGSAEHGFLGDHDVWRLPEDDDKLTVKPGDEKYFIKHRPVFRANKPGEKISPNLVGRVTASFALAAQLERDPREARWYLEQAASLFAQAKTTNVGELVTAFPHAYYPESSWADDLEFGAAELALAGKALHDPRADQWARQATHWAAVHLTGGDPDTLNVYNTSALGHFGLVQLLRAGVPGAEVTQSQVIGDLRRQLQSGVDSAAASPFRTAASLTEFDAATRSFGFAATARLYRALTGDRTFDAFGVRQRNFTLGANAWGTTLVIGVGTKFPQCPHHQAANLSGDPNGGRRVLAGGVVNGPNAASLFDDLGEMPAGAVACAKPYTKEFDSASSRFVDELTSWPSSEPAIDFTATAVLAFTLS</sequence>
<dbReference type="InterPro" id="IPR004197">
    <property type="entry name" value="Cellulase_Ig-like"/>
</dbReference>
<evidence type="ECO:0000313" key="10">
    <source>
        <dbReference type="Proteomes" id="UP000272729"/>
    </source>
</evidence>
<dbReference type="Gene3D" id="2.60.40.10">
    <property type="entry name" value="Immunoglobulins"/>
    <property type="match status" value="1"/>
</dbReference>
<dbReference type="OrthoDB" id="9808897at2"/>